<sequence>MHMGFPTEKQSRIKGLLSCTPSPSQSTVLYQAHLGWGKSAKLLNTSLIPLAILHYTSIKNQIRSSNPTLAGADATVIEELHLSISILLLTLSSAKLFLAAYEDEDGLAYMDESSRGRSQPRSKSRKKLTFSRQYDHMEDPILRGQSHSDLRIVKDVEIEVTSEAVELQDRGGMYRS</sequence>
<evidence type="ECO:0000313" key="3">
    <source>
        <dbReference type="Proteomes" id="UP000247810"/>
    </source>
</evidence>
<evidence type="ECO:0000256" key="1">
    <source>
        <dbReference type="SAM" id="MobiDB-lite"/>
    </source>
</evidence>
<proteinExistence type="predicted"/>
<dbReference type="VEuPathDB" id="FungiDB:BO71DRAFT_445027"/>
<evidence type="ECO:0000313" key="2">
    <source>
        <dbReference type="EMBL" id="PYH88763.1"/>
    </source>
</evidence>
<dbReference type="PANTHER" id="PTHR39614:SF2">
    <property type="entry name" value="INTEGRAL MEMBRANE PROTEIN"/>
    <property type="match status" value="1"/>
</dbReference>
<protein>
    <submittedName>
        <fullName evidence="2">Uncharacterized protein</fullName>
    </submittedName>
</protein>
<keyword evidence="3" id="KW-1185">Reference proteome</keyword>
<dbReference type="STRING" id="1448320.A0A319DCQ6"/>
<dbReference type="PANTHER" id="PTHR39614">
    <property type="entry name" value="INTEGRAL MEMBRANE PROTEIN"/>
    <property type="match status" value="1"/>
</dbReference>
<feature type="compositionally biased region" description="Basic residues" evidence="1">
    <location>
        <begin position="118"/>
        <end position="129"/>
    </location>
</feature>
<reference evidence="2 3" key="1">
    <citation type="submission" date="2018-02" db="EMBL/GenBank/DDBJ databases">
        <title>The genomes of Aspergillus section Nigri reveals drivers in fungal speciation.</title>
        <authorList>
            <consortium name="DOE Joint Genome Institute"/>
            <person name="Vesth T.C."/>
            <person name="Nybo J."/>
            <person name="Theobald S."/>
            <person name="Brandl J."/>
            <person name="Frisvad J.C."/>
            <person name="Nielsen K.F."/>
            <person name="Lyhne E.K."/>
            <person name="Kogle M.E."/>
            <person name="Kuo A."/>
            <person name="Riley R."/>
            <person name="Clum A."/>
            <person name="Nolan M."/>
            <person name="Lipzen A."/>
            <person name="Salamov A."/>
            <person name="Henrissat B."/>
            <person name="Wiebenga A."/>
            <person name="De vries R.P."/>
            <person name="Grigoriev I.V."/>
            <person name="Mortensen U.H."/>
            <person name="Andersen M.R."/>
            <person name="Baker S.E."/>
        </authorList>
    </citation>
    <scope>NUCLEOTIDE SEQUENCE [LARGE SCALE GENOMIC DNA]</scope>
    <source>
        <strain evidence="2 3">CBS 707.79</strain>
    </source>
</reference>
<accession>A0A319DCQ6</accession>
<dbReference type="AlphaFoldDB" id="A0A319DCQ6"/>
<dbReference type="Proteomes" id="UP000247810">
    <property type="component" value="Unassembled WGS sequence"/>
</dbReference>
<gene>
    <name evidence="2" type="ORF">BO71DRAFT_445027</name>
</gene>
<feature type="region of interest" description="Disordered" evidence="1">
    <location>
        <begin position="111"/>
        <end position="130"/>
    </location>
</feature>
<dbReference type="EMBL" id="KZ826067">
    <property type="protein sequence ID" value="PYH88763.1"/>
    <property type="molecule type" value="Genomic_DNA"/>
</dbReference>
<dbReference type="OrthoDB" id="3918601at2759"/>
<organism evidence="2 3">
    <name type="scientific">Aspergillus ellipticus CBS 707.79</name>
    <dbReference type="NCBI Taxonomy" id="1448320"/>
    <lineage>
        <taxon>Eukaryota</taxon>
        <taxon>Fungi</taxon>
        <taxon>Dikarya</taxon>
        <taxon>Ascomycota</taxon>
        <taxon>Pezizomycotina</taxon>
        <taxon>Eurotiomycetes</taxon>
        <taxon>Eurotiomycetidae</taxon>
        <taxon>Eurotiales</taxon>
        <taxon>Aspergillaceae</taxon>
        <taxon>Aspergillus</taxon>
        <taxon>Aspergillus subgen. Circumdati</taxon>
    </lineage>
</organism>
<name>A0A319DCQ6_9EURO</name>